<protein>
    <submittedName>
        <fullName evidence="2">Uncharacterized protein</fullName>
    </submittedName>
</protein>
<evidence type="ECO:0000256" key="1">
    <source>
        <dbReference type="SAM" id="Phobius"/>
    </source>
</evidence>
<comment type="caution">
    <text evidence="2">The sequence shown here is derived from an EMBL/GenBank/DDBJ whole genome shotgun (WGS) entry which is preliminary data.</text>
</comment>
<keyword evidence="3" id="KW-1185">Reference proteome</keyword>
<name>A0A6V8LBG8_9ACTN</name>
<feature type="transmembrane region" description="Helical" evidence="1">
    <location>
        <begin position="59"/>
        <end position="80"/>
    </location>
</feature>
<dbReference type="AlphaFoldDB" id="A0A6V8LBG8"/>
<keyword evidence="1" id="KW-0472">Membrane</keyword>
<keyword evidence="1" id="KW-1133">Transmembrane helix</keyword>
<reference evidence="2 3" key="1">
    <citation type="submission" date="2020-03" db="EMBL/GenBank/DDBJ databases">
        <title>Whole genome shotgun sequence of Phytohabitans rumicis NBRC 108638.</title>
        <authorList>
            <person name="Komaki H."/>
            <person name="Tamura T."/>
        </authorList>
    </citation>
    <scope>NUCLEOTIDE SEQUENCE [LARGE SCALE GENOMIC DNA]</scope>
    <source>
        <strain evidence="2 3">NBRC 108638</strain>
    </source>
</reference>
<accession>A0A6V8LBG8</accession>
<gene>
    <name evidence="2" type="ORF">Prum_036470</name>
</gene>
<feature type="transmembrane region" description="Helical" evidence="1">
    <location>
        <begin position="26"/>
        <end position="47"/>
    </location>
</feature>
<evidence type="ECO:0000313" key="2">
    <source>
        <dbReference type="EMBL" id="GFJ90005.1"/>
    </source>
</evidence>
<organism evidence="2 3">
    <name type="scientific">Phytohabitans rumicis</name>
    <dbReference type="NCBI Taxonomy" id="1076125"/>
    <lineage>
        <taxon>Bacteria</taxon>
        <taxon>Bacillati</taxon>
        <taxon>Actinomycetota</taxon>
        <taxon>Actinomycetes</taxon>
        <taxon>Micromonosporales</taxon>
        <taxon>Micromonosporaceae</taxon>
    </lineage>
</organism>
<dbReference type="Proteomes" id="UP000482960">
    <property type="component" value="Unassembled WGS sequence"/>
</dbReference>
<dbReference type="EMBL" id="BLPG01000001">
    <property type="protein sequence ID" value="GFJ90005.1"/>
    <property type="molecule type" value="Genomic_DNA"/>
</dbReference>
<evidence type="ECO:0000313" key="3">
    <source>
        <dbReference type="Proteomes" id="UP000482960"/>
    </source>
</evidence>
<sequence length="155" mass="16417">MALDTDVPVEAEQKSAAAPAAEKKRWLLHPGTIAVLTWLVATPVAAIMPRLFKHNPFSVIGYALPLTAAVLLCAGVFLVTRRWSGELVAGAAAGLAAAWVVLMLRTALYGSPYGFGGVVGDMMRMSASATHYTTTIKPSDSIPGLVSEYPRCTRC</sequence>
<reference evidence="2 3" key="2">
    <citation type="submission" date="2020-03" db="EMBL/GenBank/DDBJ databases">
        <authorList>
            <person name="Ichikawa N."/>
            <person name="Kimura A."/>
            <person name="Kitahashi Y."/>
            <person name="Uohara A."/>
        </authorList>
    </citation>
    <scope>NUCLEOTIDE SEQUENCE [LARGE SCALE GENOMIC DNA]</scope>
    <source>
        <strain evidence="2 3">NBRC 108638</strain>
    </source>
</reference>
<keyword evidence="1" id="KW-0812">Transmembrane</keyword>
<feature type="transmembrane region" description="Helical" evidence="1">
    <location>
        <begin position="87"/>
        <end position="108"/>
    </location>
</feature>
<proteinExistence type="predicted"/>
<dbReference type="RefSeq" id="WP_173077455.1">
    <property type="nucleotide sequence ID" value="NZ_BLPG01000001.1"/>
</dbReference>